<dbReference type="EMBL" id="JACHLJ010000007">
    <property type="protein sequence ID" value="MBB5773170.1"/>
    <property type="molecule type" value="Genomic_DNA"/>
</dbReference>
<evidence type="ECO:0000313" key="3">
    <source>
        <dbReference type="Proteomes" id="UP000556201"/>
    </source>
</evidence>
<proteinExistence type="predicted"/>
<keyword evidence="1" id="KW-0472">Membrane</keyword>
<evidence type="ECO:0000313" key="2">
    <source>
        <dbReference type="EMBL" id="MBB5773170.1"/>
    </source>
</evidence>
<gene>
    <name evidence="2" type="ORF">HNP47_003195</name>
</gene>
<protein>
    <submittedName>
        <fullName evidence="2">Uncharacterized protein</fullName>
    </submittedName>
</protein>
<feature type="transmembrane region" description="Helical" evidence="1">
    <location>
        <begin position="37"/>
        <end position="62"/>
    </location>
</feature>
<dbReference type="Proteomes" id="UP000556201">
    <property type="component" value="Unassembled WGS sequence"/>
</dbReference>
<keyword evidence="1" id="KW-1133">Transmembrane helix</keyword>
<evidence type="ECO:0000256" key="1">
    <source>
        <dbReference type="SAM" id="Phobius"/>
    </source>
</evidence>
<organism evidence="2 3">
    <name type="scientific">Brevundimonas vesicularis</name>
    <name type="common">Pseudomonas vesicularis</name>
    <dbReference type="NCBI Taxonomy" id="41276"/>
    <lineage>
        <taxon>Bacteria</taxon>
        <taxon>Pseudomonadati</taxon>
        <taxon>Pseudomonadota</taxon>
        <taxon>Alphaproteobacteria</taxon>
        <taxon>Caulobacterales</taxon>
        <taxon>Caulobacteraceae</taxon>
        <taxon>Brevundimonas</taxon>
    </lineage>
</organism>
<comment type="caution">
    <text evidence="2">The sequence shown here is derived from an EMBL/GenBank/DDBJ whole genome shotgun (WGS) entry which is preliminary data.</text>
</comment>
<keyword evidence="1" id="KW-0812">Transmembrane</keyword>
<sequence length="103" mass="10956">MRFWLLMLGGLLIWAAHFMGLYLLSSAADVARGDAGAWNIFGLTFSALCLATIGALCWKCLIALREKPEATRSFGLRLAIAGGLLGAIGVVFQTLVLVVDGKT</sequence>
<accession>A0A7W9L774</accession>
<reference evidence="2 3" key="1">
    <citation type="submission" date="2020-08" db="EMBL/GenBank/DDBJ databases">
        <title>Functional genomics of gut bacteria from endangered species of beetles.</title>
        <authorList>
            <person name="Carlos-Shanley C."/>
        </authorList>
    </citation>
    <scope>NUCLEOTIDE SEQUENCE [LARGE SCALE GENOMIC DNA]</scope>
    <source>
        <strain evidence="2 3">S00192</strain>
    </source>
</reference>
<feature type="transmembrane region" description="Helical" evidence="1">
    <location>
        <begin position="74"/>
        <end position="99"/>
    </location>
</feature>
<dbReference type="RefSeq" id="WP_184280311.1">
    <property type="nucleotide sequence ID" value="NZ_JACHLJ010000007.1"/>
</dbReference>
<dbReference type="AlphaFoldDB" id="A0A7W9L774"/>
<name>A0A7W9L774_BREVE</name>